<dbReference type="AlphaFoldDB" id="A0A7S4SEU0"/>
<proteinExistence type="predicted"/>
<organism evidence="3">
    <name type="scientific">Ditylum brightwellii</name>
    <dbReference type="NCBI Taxonomy" id="49249"/>
    <lineage>
        <taxon>Eukaryota</taxon>
        <taxon>Sar</taxon>
        <taxon>Stramenopiles</taxon>
        <taxon>Ochrophyta</taxon>
        <taxon>Bacillariophyta</taxon>
        <taxon>Mediophyceae</taxon>
        <taxon>Lithodesmiophycidae</taxon>
        <taxon>Lithodesmiales</taxon>
        <taxon>Lithodesmiaceae</taxon>
        <taxon>Ditylum</taxon>
    </lineage>
</organism>
<feature type="transmembrane region" description="Helical" evidence="2">
    <location>
        <begin position="49"/>
        <end position="69"/>
    </location>
</feature>
<evidence type="ECO:0000256" key="2">
    <source>
        <dbReference type="SAM" id="Phobius"/>
    </source>
</evidence>
<gene>
    <name evidence="3" type="ORF">DBRI00130_LOCUS34030</name>
</gene>
<keyword evidence="2" id="KW-0472">Membrane</keyword>
<accession>A0A7S4SEU0</accession>
<feature type="compositionally biased region" description="Basic and acidic residues" evidence="1">
    <location>
        <begin position="98"/>
        <end position="108"/>
    </location>
</feature>
<evidence type="ECO:0000313" key="3">
    <source>
        <dbReference type="EMBL" id="CAE4643412.1"/>
    </source>
</evidence>
<protein>
    <submittedName>
        <fullName evidence="3">Uncharacterized protein</fullName>
    </submittedName>
</protein>
<keyword evidence="2" id="KW-1133">Transmembrane helix</keyword>
<feature type="region of interest" description="Disordered" evidence="1">
    <location>
        <begin position="75"/>
        <end position="108"/>
    </location>
</feature>
<sequence>MKNGNGTFVSCHPAIVWITYMEEQKDGIDRVIEEPETERIEGGGGDSVFSMYSFIIVVVLGFGLAVLIGSRRREVNRRKNREGDDEDKMDDSSSYSSDSKDFTLRKAG</sequence>
<reference evidence="3" key="1">
    <citation type="submission" date="2021-01" db="EMBL/GenBank/DDBJ databases">
        <authorList>
            <person name="Corre E."/>
            <person name="Pelletier E."/>
            <person name="Niang G."/>
            <person name="Scheremetjew M."/>
            <person name="Finn R."/>
            <person name="Kale V."/>
            <person name="Holt S."/>
            <person name="Cochrane G."/>
            <person name="Meng A."/>
            <person name="Brown T."/>
            <person name="Cohen L."/>
        </authorList>
    </citation>
    <scope>NUCLEOTIDE SEQUENCE</scope>
    <source>
        <strain evidence="3">GSO104</strain>
    </source>
</reference>
<evidence type="ECO:0000256" key="1">
    <source>
        <dbReference type="SAM" id="MobiDB-lite"/>
    </source>
</evidence>
<name>A0A7S4SEU0_9STRA</name>
<keyword evidence="2" id="KW-0812">Transmembrane</keyword>
<dbReference type="EMBL" id="HBNS01043848">
    <property type="protein sequence ID" value="CAE4643412.1"/>
    <property type="molecule type" value="Transcribed_RNA"/>
</dbReference>